<dbReference type="AlphaFoldDB" id="A0A9D2D8S3"/>
<gene>
    <name evidence="2" type="ORF">H9817_00605</name>
</gene>
<keyword evidence="1" id="KW-0732">Signal</keyword>
<dbReference type="Proteomes" id="UP000824017">
    <property type="component" value="Unassembled WGS sequence"/>
</dbReference>
<protein>
    <submittedName>
        <fullName evidence="2">Uncharacterized protein</fullName>
    </submittedName>
</protein>
<reference evidence="2" key="2">
    <citation type="submission" date="2021-04" db="EMBL/GenBank/DDBJ databases">
        <authorList>
            <person name="Gilroy R."/>
        </authorList>
    </citation>
    <scope>NUCLEOTIDE SEQUENCE</scope>
    <source>
        <strain evidence="2">ChiGjej1B1-13045</strain>
    </source>
</reference>
<name>A0A9D2D8S3_9FIRM</name>
<feature type="signal peptide" evidence="1">
    <location>
        <begin position="1"/>
        <end position="24"/>
    </location>
</feature>
<comment type="caution">
    <text evidence="2">The sequence shown here is derived from an EMBL/GenBank/DDBJ whole genome shotgun (WGS) entry which is preliminary data.</text>
</comment>
<feature type="chain" id="PRO_5038584333" evidence="1">
    <location>
        <begin position="25"/>
        <end position="387"/>
    </location>
</feature>
<dbReference type="EMBL" id="DXCD01000019">
    <property type="protein sequence ID" value="HIZ12417.1"/>
    <property type="molecule type" value="Genomic_DNA"/>
</dbReference>
<organism evidence="2 3">
    <name type="scientific">Candidatus Mediterraneibacter stercorigallinarum</name>
    <dbReference type="NCBI Taxonomy" id="2838686"/>
    <lineage>
        <taxon>Bacteria</taxon>
        <taxon>Bacillati</taxon>
        <taxon>Bacillota</taxon>
        <taxon>Clostridia</taxon>
        <taxon>Lachnospirales</taxon>
        <taxon>Lachnospiraceae</taxon>
        <taxon>Mediterraneibacter</taxon>
    </lineage>
</organism>
<proteinExistence type="predicted"/>
<accession>A0A9D2D8S3</accession>
<reference evidence="2" key="1">
    <citation type="journal article" date="2021" name="PeerJ">
        <title>Extensive microbial diversity within the chicken gut microbiome revealed by metagenomics and culture.</title>
        <authorList>
            <person name="Gilroy R."/>
            <person name="Ravi A."/>
            <person name="Getino M."/>
            <person name="Pursley I."/>
            <person name="Horton D.L."/>
            <person name="Alikhan N.F."/>
            <person name="Baker D."/>
            <person name="Gharbi K."/>
            <person name="Hall N."/>
            <person name="Watson M."/>
            <person name="Adriaenssens E.M."/>
            <person name="Foster-Nyarko E."/>
            <person name="Jarju S."/>
            <person name="Secka A."/>
            <person name="Antonio M."/>
            <person name="Oren A."/>
            <person name="Chaudhuri R.R."/>
            <person name="La Ragione R."/>
            <person name="Hildebrand F."/>
            <person name="Pallen M.J."/>
        </authorList>
    </citation>
    <scope>NUCLEOTIDE SEQUENCE</scope>
    <source>
        <strain evidence="2">ChiGjej1B1-13045</strain>
    </source>
</reference>
<evidence type="ECO:0000313" key="2">
    <source>
        <dbReference type="EMBL" id="HIZ12417.1"/>
    </source>
</evidence>
<evidence type="ECO:0000256" key="1">
    <source>
        <dbReference type="SAM" id="SignalP"/>
    </source>
</evidence>
<evidence type="ECO:0000313" key="3">
    <source>
        <dbReference type="Proteomes" id="UP000824017"/>
    </source>
</evidence>
<sequence>MYRRWVTGVSLISVLLCASGTAVYAIPEALVENNFETGIVDISLHEYMLNESGEETEWVDPEAVLPGMQISKIPRITNEGNSCYVRVKLEFEGTEAVDEEDLYGMDVNWIRAEDGYYYYKNILDESDSVDVFQGIRIPEDLSQEEMQGQIFSLNIDADAIQAANFTPDFDAAEPWGEVEILESTAEEGYDITAFKQGSNLSLEIEYQGSTGAMTADPDDFFSNIPYLMPGDEYSDSAVMKNESDHDMRIYFRSELLEEKEILDRIELLIEADTLEGRRTIYDGELCGKDITDSICLGTIPAGGQGEFSFAIRVPAELDNEYSLEAGCVKWIFSAEEIIREQIAVQTGDNNEKLGMALLGCGCSLGSLAALLLYRQRKRHTGFGKGEP</sequence>